<feature type="domain" description="Beta-lactamase-related" evidence="1">
    <location>
        <begin position="30"/>
        <end position="329"/>
    </location>
</feature>
<dbReference type="Pfam" id="PF24491">
    <property type="entry name" value="DUF7586"/>
    <property type="match status" value="1"/>
</dbReference>
<dbReference type="InterPro" id="IPR050491">
    <property type="entry name" value="AmpC-like"/>
</dbReference>
<keyword evidence="4" id="KW-1185">Reference proteome</keyword>
<keyword evidence="3" id="KW-0645">Protease</keyword>
<protein>
    <submittedName>
        <fullName evidence="3">D-alanyl-D-alanine carboxypeptidase</fullName>
        <ecNumber evidence="3">3.4.16.4</ecNumber>
    </submittedName>
</protein>
<evidence type="ECO:0000313" key="3">
    <source>
        <dbReference type="EMBL" id="ASO23068.1"/>
    </source>
</evidence>
<sequence>MIDPVQDLNREQAPAASTVRALTRRLAVDQRDGRVPSVVAGLVRDRATVWTGARGRVNDSAPTPHTQYRIGSITKTFIAVLILRLRDEGLLELSDPVERHLPGTTFGDRTVAALLAHAGGLTAEPPGPWWERTRGTSWSELADRFSPETTPHRAGRRHHYSNLGFAALGEIVARIRGEDWLTVLDREILVPLELTRTTAMPVAPHARGWAVHPWADVLLPEPAHDGGAMGPAGQLWSTVTDMLRWSTFLGGDTGDVLHPDTLAEMSDPVVVEDGDGWRSGQGLGLQLLRHQGRRLVGHGGSMPGFLATVWADRTDDSGVVFLANATSGIGGALAVGLLDILVEQEPRLPAEWRPQATQPDPELLALTGEWYWGTAPYVLRLLPDGMLNLTPMGGRGRTSRFRAAADDDGWIGLDGYYAGERLRVVRRADGEVGHLDLNTFVFARKPYEPTAPIPGDVDPGGWRGSATY</sequence>
<dbReference type="EMBL" id="CP022521">
    <property type="protein sequence ID" value="ASO23068.1"/>
    <property type="molecule type" value="Genomic_DNA"/>
</dbReference>
<gene>
    <name evidence="3" type="ORF">AHOG_27350</name>
</gene>
<dbReference type="PANTHER" id="PTHR46825">
    <property type="entry name" value="D-ALANYL-D-ALANINE-CARBOXYPEPTIDASE/ENDOPEPTIDASE AMPH"/>
    <property type="match status" value="1"/>
</dbReference>
<evidence type="ECO:0000313" key="4">
    <source>
        <dbReference type="Proteomes" id="UP000204221"/>
    </source>
</evidence>
<dbReference type="RefSeq" id="WP_093943903.1">
    <property type="nucleotide sequence ID" value="NZ_CP022521.1"/>
</dbReference>
<dbReference type="GO" id="GO:0009002">
    <property type="term" value="F:serine-type D-Ala-D-Ala carboxypeptidase activity"/>
    <property type="evidence" value="ECO:0007669"/>
    <property type="project" value="UniProtKB-EC"/>
</dbReference>
<evidence type="ECO:0000259" key="1">
    <source>
        <dbReference type="Pfam" id="PF00144"/>
    </source>
</evidence>
<dbReference type="OrthoDB" id="3863176at2"/>
<proteinExistence type="predicted"/>
<dbReference type="InterPro" id="IPR056008">
    <property type="entry name" value="DUF7586"/>
</dbReference>
<accession>A0A221WAF5</accession>
<dbReference type="PANTHER" id="PTHR46825:SF7">
    <property type="entry name" value="D-ALANYL-D-ALANINE CARBOXYPEPTIDASE"/>
    <property type="match status" value="1"/>
</dbReference>
<dbReference type="InterPro" id="IPR001466">
    <property type="entry name" value="Beta-lactam-related"/>
</dbReference>
<dbReference type="SUPFAM" id="SSF56601">
    <property type="entry name" value="beta-lactamase/transpeptidase-like"/>
    <property type="match status" value="1"/>
</dbReference>
<keyword evidence="3" id="KW-0378">Hydrolase</keyword>
<dbReference type="EC" id="3.4.16.4" evidence="3"/>
<feature type="domain" description="DUF7586" evidence="2">
    <location>
        <begin position="360"/>
        <end position="444"/>
    </location>
</feature>
<dbReference type="Pfam" id="PF00144">
    <property type="entry name" value="Beta-lactamase"/>
    <property type="match status" value="1"/>
</dbReference>
<dbReference type="KEGG" id="ahg:AHOG_27350"/>
<dbReference type="AlphaFoldDB" id="A0A221WAF5"/>
<name>A0A221WAF5_9PSEU</name>
<evidence type="ECO:0000259" key="2">
    <source>
        <dbReference type="Pfam" id="PF24491"/>
    </source>
</evidence>
<dbReference type="Gene3D" id="3.40.710.10">
    <property type="entry name" value="DD-peptidase/beta-lactamase superfamily"/>
    <property type="match status" value="1"/>
</dbReference>
<reference evidence="3 4" key="1">
    <citation type="submission" date="2017-07" db="EMBL/GenBank/DDBJ databases">
        <title>Complete genome sequence of Actinoalloteichus hoggarensis DSM 45943, type strain of Actinoalloteichus hoggarensis.</title>
        <authorList>
            <person name="Ruckert C."/>
            <person name="Nouioui I."/>
            <person name="Willmese J."/>
            <person name="van Wezel G."/>
            <person name="Klenk H.-P."/>
            <person name="Kalinowski J."/>
            <person name="Zotchev S.B."/>
        </authorList>
    </citation>
    <scope>NUCLEOTIDE SEQUENCE [LARGE SCALE GENOMIC DNA]</scope>
    <source>
        <strain evidence="3 4">DSM 45943</strain>
    </source>
</reference>
<dbReference type="Proteomes" id="UP000204221">
    <property type="component" value="Chromosome"/>
</dbReference>
<keyword evidence="3" id="KW-0121">Carboxypeptidase</keyword>
<organism evidence="3 4">
    <name type="scientific">Actinoalloteichus hoggarensis</name>
    <dbReference type="NCBI Taxonomy" id="1470176"/>
    <lineage>
        <taxon>Bacteria</taxon>
        <taxon>Bacillati</taxon>
        <taxon>Actinomycetota</taxon>
        <taxon>Actinomycetes</taxon>
        <taxon>Pseudonocardiales</taxon>
        <taxon>Pseudonocardiaceae</taxon>
        <taxon>Actinoalloteichus</taxon>
    </lineage>
</organism>
<dbReference type="InterPro" id="IPR012338">
    <property type="entry name" value="Beta-lactam/transpept-like"/>
</dbReference>